<evidence type="ECO:0000256" key="1">
    <source>
        <dbReference type="ARBA" id="ARBA00022475"/>
    </source>
</evidence>
<dbReference type="Gene3D" id="3.40.50.11690">
    <property type="entry name" value="Cell division protein FtsQ/DivIB"/>
    <property type="match status" value="1"/>
</dbReference>
<evidence type="ECO:0000256" key="4">
    <source>
        <dbReference type="ARBA" id="ARBA00022692"/>
    </source>
</evidence>
<keyword evidence="7" id="KW-0472">Membrane</keyword>
<dbReference type="Gene3D" id="3.10.20.310">
    <property type="entry name" value="membrane protein fhac"/>
    <property type="match status" value="1"/>
</dbReference>
<reference evidence="10" key="2">
    <citation type="journal article" date="2014" name="ISME J.">
        <title>Microbial stratification in low pH oxic and suboxic macroscopic growths along an acid mine drainage.</title>
        <authorList>
            <person name="Mendez-Garcia C."/>
            <person name="Mesa V."/>
            <person name="Sprenger R.R."/>
            <person name="Richter M."/>
            <person name="Diez M.S."/>
            <person name="Solano J."/>
            <person name="Bargiela R."/>
            <person name="Golyshina O.V."/>
            <person name="Manteca A."/>
            <person name="Ramos J.L."/>
            <person name="Gallego J.R."/>
            <person name="Llorente I."/>
            <person name="Martins Dos Santos V.A."/>
            <person name="Jensen O.N."/>
            <person name="Pelaez A.I."/>
            <person name="Sanchez J."/>
            <person name="Ferrer M."/>
        </authorList>
    </citation>
    <scope>NUCLEOTIDE SEQUENCE</scope>
</reference>
<dbReference type="AlphaFoldDB" id="T0ZPA7"/>
<sequence>MAETRHSTGRAHLLLKGVGIPAFVGGVAIALWAGFRSLPFSLGPPLEHLVLIDHGREVKAGQVEALIRPDWSRGWLGFPLRRVRRRLERMPWVARASLERVFPDTLVVTIFAQRPIARFSQRGLVNREGVLFYRGPLPARFATLPEIKGPLGSLRALVQTDLAFEHVLGTGGFAIQTLTEDRRGGYRVQLSSGLSLRLGQVRKRARRRLARFLNVVRPALGEKLHAAAYVDLRYVRGFAVGWRPSPVAPLHLQTRMPHG</sequence>
<keyword evidence="1" id="KW-1003">Cell membrane</keyword>
<keyword evidence="2" id="KW-0997">Cell inner membrane</keyword>
<evidence type="ECO:0000259" key="9">
    <source>
        <dbReference type="Pfam" id="PF08478"/>
    </source>
</evidence>
<dbReference type="GO" id="GO:0090529">
    <property type="term" value="P:cell septum assembly"/>
    <property type="evidence" value="ECO:0007669"/>
    <property type="project" value="InterPro"/>
</dbReference>
<protein>
    <submittedName>
        <fullName evidence="10">Cell division protein FtsQ</fullName>
    </submittedName>
</protein>
<dbReference type="PANTHER" id="PTHR35851">
    <property type="entry name" value="CELL DIVISION PROTEIN FTSQ"/>
    <property type="match status" value="1"/>
</dbReference>
<keyword evidence="6" id="KW-0131">Cell cycle</keyword>
<feature type="transmembrane region" description="Helical" evidence="7">
    <location>
        <begin position="12"/>
        <end position="35"/>
    </location>
</feature>
<comment type="caution">
    <text evidence="10">The sequence shown here is derived from an EMBL/GenBank/DDBJ whole genome shotgun (WGS) entry which is preliminary data.</text>
</comment>
<dbReference type="HAMAP" id="MF_00911">
    <property type="entry name" value="FtsQ_subfam"/>
    <property type="match status" value="1"/>
</dbReference>
<dbReference type="InterPro" id="IPR013685">
    <property type="entry name" value="POTRA_FtsQ_type"/>
</dbReference>
<evidence type="ECO:0000256" key="2">
    <source>
        <dbReference type="ARBA" id="ARBA00022519"/>
    </source>
</evidence>
<feature type="domain" description="POTRA" evidence="9">
    <location>
        <begin position="62"/>
        <end position="110"/>
    </location>
</feature>
<dbReference type="InterPro" id="IPR026579">
    <property type="entry name" value="FtsQ"/>
</dbReference>
<evidence type="ECO:0000256" key="7">
    <source>
        <dbReference type="SAM" id="Phobius"/>
    </source>
</evidence>
<evidence type="ECO:0000313" key="10">
    <source>
        <dbReference type="EMBL" id="EQD30534.1"/>
    </source>
</evidence>
<organism evidence="10">
    <name type="scientific">mine drainage metagenome</name>
    <dbReference type="NCBI Taxonomy" id="410659"/>
    <lineage>
        <taxon>unclassified sequences</taxon>
        <taxon>metagenomes</taxon>
        <taxon>ecological metagenomes</taxon>
    </lineage>
</organism>
<evidence type="ECO:0000256" key="3">
    <source>
        <dbReference type="ARBA" id="ARBA00022618"/>
    </source>
</evidence>
<proteinExistence type="inferred from homology"/>
<keyword evidence="3 10" id="KW-0132">Cell division</keyword>
<feature type="domain" description="Cell division protein FtsQ/DivIB C-terminal" evidence="8">
    <location>
        <begin position="121"/>
        <end position="233"/>
    </location>
</feature>
<dbReference type="InterPro" id="IPR005548">
    <property type="entry name" value="Cell_div_FtsQ/DivIB_C"/>
</dbReference>
<evidence type="ECO:0000256" key="5">
    <source>
        <dbReference type="ARBA" id="ARBA00022989"/>
    </source>
</evidence>
<accession>T0ZPA7</accession>
<keyword evidence="5 7" id="KW-1133">Transmembrane helix</keyword>
<dbReference type="PANTHER" id="PTHR35851:SF1">
    <property type="entry name" value="CELL DIVISION PROTEIN FTSQ"/>
    <property type="match status" value="1"/>
</dbReference>
<dbReference type="EMBL" id="AUZY01012292">
    <property type="protein sequence ID" value="EQD30534.1"/>
    <property type="molecule type" value="Genomic_DNA"/>
</dbReference>
<dbReference type="Pfam" id="PF03799">
    <property type="entry name" value="FtsQ_DivIB_C"/>
    <property type="match status" value="1"/>
</dbReference>
<keyword evidence="4 7" id="KW-0812">Transmembrane</keyword>
<evidence type="ECO:0000256" key="6">
    <source>
        <dbReference type="ARBA" id="ARBA00023306"/>
    </source>
</evidence>
<evidence type="ECO:0000259" key="8">
    <source>
        <dbReference type="Pfam" id="PF03799"/>
    </source>
</evidence>
<gene>
    <name evidence="10" type="ORF">B1B_18353</name>
</gene>
<dbReference type="Pfam" id="PF08478">
    <property type="entry name" value="POTRA_1"/>
    <property type="match status" value="1"/>
</dbReference>
<reference evidence="10" key="1">
    <citation type="submission" date="2013-08" db="EMBL/GenBank/DDBJ databases">
        <authorList>
            <person name="Mendez C."/>
            <person name="Richter M."/>
            <person name="Ferrer M."/>
            <person name="Sanchez J."/>
        </authorList>
    </citation>
    <scope>NUCLEOTIDE SEQUENCE</scope>
</reference>
<name>T0ZPA7_9ZZZZ</name>
<dbReference type="InterPro" id="IPR045335">
    <property type="entry name" value="FtsQ_C_sf"/>
</dbReference>